<organism evidence="4 5">
    <name type="scientific">Candidatus Weimeria bifida</name>
    <dbReference type="NCBI Taxonomy" id="2599074"/>
    <lineage>
        <taxon>Bacteria</taxon>
        <taxon>Bacillati</taxon>
        <taxon>Bacillota</taxon>
        <taxon>Clostridia</taxon>
        <taxon>Lachnospirales</taxon>
        <taxon>Lachnospiraceae</taxon>
        <taxon>Candidatus Weimeria</taxon>
    </lineage>
</organism>
<feature type="transmembrane region" description="Helical" evidence="1">
    <location>
        <begin position="55"/>
        <end position="81"/>
    </location>
</feature>
<keyword evidence="1" id="KW-1133">Transmembrane helix</keyword>
<evidence type="ECO:0000259" key="3">
    <source>
        <dbReference type="PROSITE" id="PS50887"/>
    </source>
</evidence>
<dbReference type="PROSITE" id="PS50883">
    <property type="entry name" value="EAL"/>
    <property type="match status" value="1"/>
</dbReference>
<dbReference type="Gene3D" id="3.20.20.450">
    <property type="entry name" value="EAL domain"/>
    <property type="match status" value="1"/>
</dbReference>
<accession>A0A6N7IZH1</accession>
<keyword evidence="5" id="KW-1185">Reference proteome</keyword>
<dbReference type="InterPro" id="IPR029787">
    <property type="entry name" value="Nucleotide_cyclase"/>
</dbReference>
<gene>
    <name evidence="4" type="ORF">FRC54_04435</name>
</gene>
<feature type="domain" description="GGDEF" evidence="3">
    <location>
        <begin position="230"/>
        <end position="381"/>
    </location>
</feature>
<feature type="domain" description="EAL" evidence="2">
    <location>
        <begin position="390"/>
        <end position="642"/>
    </location>
</feature>
<keyword evidence="1" id="KW-0812">Transmembrane</keyword>
<keyword evidence="1" id="KW-0472">Membrane</keyword>
<name>A0A6N7IZH1_9FIRM</name>
<dbReference type="PANTHER" id="PTHR33121:SF79">
    <property type="entry name" value="CYCLIC DI-GMP PHOSPHODIESTERASE PDED-RELATED"/>
    <property type="match status" value="1"/>
</dbReference>
<dbReference type="InterPro" id="IPR043128">
    <property type="entry name" value="Rev_trsase/Diguanyl_cyclase"/>
</dbReference>
<dbReference type="PANTHER" id="PTHR33121">
    <property type="entry name" value="CYCLIC DI-GMP PHOSPHODIESTERASE PDEF"/>
    <property type="match status" value="1"/>
</dbReference>
<sequence length="788" mass="89842">MKSLINKFSKWLLSTDLKDMQSEINSRNAISLYRISQAGVIVTLLNILNQVNLRSYNALLCNLVLLVIQIIISIACFCCQNSVKQSPKATSELYLYESLMLVFNLVSSTFINHNIKGVAFLIYATVLPLLIIDIPWRVILFMTIWDTSFICCSFIAKSPHLFQVDLGHILMSYVNTLICLSIVLSSRLNEIKNHVRFLKSDRTDHLTNLYNRRYFLYLAKKELSSARIKYDYSIIYYDFNNIRDFNQEHGFRDGDTLLKKFAIFLQNNYPSRLCARFGEDHFVVLAKNDEWKNATINLIKDLDAFIIRRYGRHIITDLTATSGLTSDINKEEEAITMPLSIRCGVCAVPDSSSLESACDNARIACHYYSADNPFNFMIYDESIAHDIQSSAYVRQHIDEAVQKGYIKVYYQPIARAATNQICNEEALARWEDPTYGLLQPSSFIPILEKHALLYKVDFYVLEQVLRDFKTRKESGMRIVPVSINLSRNDFYGLDVVKEVTSRVDAANCPHNLIDIEITESAYAADPKKIMQAMDGFHKAGFHVWMDDFGSGYSSLNLLKDSSFDLIKLDMRFMKNFDSRTEIVVGSILSMASQMGIDTLAEGVETEKQRNELRRLGCGRLQGYYYSKPSPLSYIIDKQTNNPGFTIEDHSHVSYYDQVSRFNLDKPLACFEDSLVEGFTNSLPAAISQWDDKEGTLLILRANTAFTQAQKDLSDIRYDFSALGATDQYTYVPGKETADAIRESISTGRGVSYQLIMNKVPVTFYVHMIGKDDLSDRNAILFVVIPNRS</sequence>
<dbReference type="SUPFAM" id="SSF141868">
    <property type="entry name" value="EAL domain-like"/>
    <property type="match status" value="1"/>
</dbReference>
<dbReference type="Pfam" id="PF00990">
    <property type="entry name" value="GGDEF"/>
    <property type="match status" value="1"/>
</dbReference>
<dbReference type="CDD" id="cd01948">
    <property type="entry name" value="EAL"/>
    <property type="match status" value="1"/>
</dbReference>
<dbReference type="Pfam" id="PF00563">
    <property type="entry name" value="EAL"/>
    <property type="match status" value="1"/>
</dbReference>
<dbReference type="NCBIfam" id="TIGR00254">
    <property type="entry name" value="GGDEF"/>
    <property type="match status" value="1"/>
</dbReference>
<dbReference type="InterPro" id="IPR035919">
    <property type="entry name" value="EAL_sf"/>
</dbReference>
<evidence type="ECO:0000313" key="4">
    <source>
        <dbReference type="EMBL" id="MQN01182.1"/>
    </source>
</evidence>
<feature type="transmembrane region" description="Helical" evidence="1">
    <location>
        <begin position="117"/>
        <end position="132"/>
    </location>
</feature>
<comment type="caution">
    <text evidence="4">The sequence shown here is derived from an EMBL/GenBank/DDBJ whole genome shotgun (WGS) entry which is preliminary data.</text>
</comment>
<dbReference type="EMBL" id="VOGC01000003">
    <property type="protein sequence ID" value="MQN01182.1"/>
    <property type="molecule type" value="Genomic_DNA"/>
</dbReference>
<reference evidence="4" key="1">
    <citation type="journal article" date="2020" name="Appl. Environ. Microbiol.">
        <title>Medium-Chain Fatty Acid Synthesis by 'Candidatus Weimeria bifida' gen. nov., sp. nov., and 'Candidatus Pseudoramibacter fermentans' sp. nov.</title>
        <authorList>
            <person name="Scarborough M.J."/>
            <person name="Myers K.S."/>
            <person name="Donohue T.J."/>
            <person name="Noguera D.R."/>
        </authorList>
    </citation>
    <scope>NUCLEOTIDE SEQUENCE</scope>
    <source>
        <strain evidence="4">LCO1.1</strain>
    </source>
</reference>
<dbReference type="SMART" id="SM00052">
    <property type="entry name" value="EAL"/>
    <property type="match status" value="1"/>
</dbReference>
<dbReference type="Gene3D" id="3.30.70.270">
    <property type="match status" value="1"/>
</dbReference>
<dbReference type="PROSITE" id="PS50887">
    <property type="entry name" value="GGDEF"/>
    <property type="match status" value="1"/>
</dbReference>
<dbReference type="SUPFAM" id="SSF55073">
    <property type="entry name" value="Nucleotide cyclase"/>
    <property type="match status" value="1"/>
</dbReference>
<dbReference type="GO" id="GO:0071111">
    <property type="term" value="F:cyclic-guanylate-specific phosphodiesterase activity"/>
    <property type="evidence" value="ECO:0007669"/>
    <property type="project" value="InterPro"/>
</dbReference>
<dbReference type="InterPro" id="IPR000160">
    <property type="entry name" value="GGDEF_dom"/>
</dbReference>
<evidence type="ECO:0000259" key="2">
    <source>
        <dbReference type="PROSITE" id="PS50883"/>
    </source>
</evidence>
<evidence type="ECO:0000313" key="5">
    <source>
        <dbReference type="Proteomes" id="UP000460257"/>
    </source>
</evidence>
<dbReference type="InterPro" id="IPR050706">
    <property type="entry name" value="Cyclic-di-GMP_PDE-like"/>
</dbReference>
<protein>
    <submittedName>
        <fullName evidence="4">EAL domain-containing protein</fullName>
    </submittedName>
</protein>
<proteinExistence type="predicted"/>
<feature type="transmembrane region" description="Helical" evidence="1">
    <location>
        <begin position="93"/>
        <end position="111"/>
    </location>
</feature>
<evidence type="ECO:0000256" key="1">
    <source>
        <dbReference type="SAM" id="Phobius"/>
    </source>
</evidence>
<dbReference type="AlphaFoldDB" id="A0A6N7IZH1"/>
<dbReference type="InterPro" id="IPR001633">
    <property type="entry name" value="EAL_dom"/>
</dbReference>
<dbReference type="SMART" id="SM00267">
    <property type="entry name" value="GGDEF"/>
    <property type="match status" value="1"/>
</dbReference>
<dbReference type="Proteomes" id="UP000460257">
    <property type="component" value="Unassembled WGS sequence"/>
</dbReference>